<keyword evidence="1" id="KW-1133">Transmembrane helix</keyword>
<accession>A0A8J3QI94</accession>
<sequence>MRRVPALLITMVLVALASLLTGAQAQAARPPAGSSSAGYVIIAGVPGLRWDDVSPEVTPTLWKLAQRGSIGSLAVRSAHLPTCPADGWVTLGAGNFAERTRVAVVEQCPELHVLIERPDDIGANLPDQPSVVAQQRSLPYGAVPGALAESMRCTTAVGQGAAVAAAKPFGRVDRYAPTLPEQPNTLLSTCVLTIVEVGTVSGPTPEQRAAQAAAADAVLTRLEAARPDGSTLIVAGVSDTDRSGRLHVAVIDGPGWTNGWLTSITTGGRTGYLELVDLAATAVHVLGRPEPKRLFAGNPATRTEGKPEDLQEAKAALADADRRASSSLSTTGWFLTLLAGLQIVLYLAVIPLLRRSYLHAGPTGPTSPPARLVSLLEILLIGAALVLPAAVLADVVPWWRSGPRGGLFAGVTLALTVLLTALVVRLPKARQTLLPLGVVSAIAAGVISLDLVTGARLQLNGVVGYSALQGGRFSGMGIVVMGVFIAGVLMLSGWLAHRVPQHRRTLLVVGVGAVAVVLIGSPSLGADAGGAVALTAGVCLTAALAAGGWLTFTRVAWALLAGVVVTLGFALVDIRRPVDRQGSLGRFLNQLADGTSSLTLHRVGAANVAAFSSSALTVLAIASAVFAWAVLLRPWGGLKRLFGIYPAIRAAAIGMIVATIIAGVLGGVALNVAAAAAATALPLLTVGAMRALEHAADRTRAAESLPADTGEAVSPG</sequence>
<feature type="transmembrane region" description="Helical" evidence="1">
    <location>
        <begin position="405"/>
        <end position="426"/>
    </location>
</feature>
<feature type="transmembrane region" description="Helical" evidence="1">
    <location>
        <begin position="332"/>
        <end position="353"/>
    </location>
</feature>
<evidence type="ECO:0000256" key="1">
    <source>
        <dbReference type="SAM" id="Phobius"/>
    </source>
</evidence>
<name>A0A8J3QI94_9ACTN</name>
<gene>
    <name evidence="3" type="ORF">Rhe02_96760</name>
</gene>
<feature type="transmembrane region" description="Helical" evidence="1">
    <location>
        <begin position="374"/>
        <end position="393"/>
    </location>
</feature>
<keyword evidence="2" id="KW-0732">Signal</keyword>
<protein>
    <submittedName>
        <fullName evidence="3">Uncharacterized protein</fullName>
    </submittedName>
</protein>
<organism evidence="3 4">
    <name type="scientific">Rhizocola hellebori</name>
    <dbReference type="NCBI Taxonomy" id="1392758"/>
    <lineage>
        <taxon>Bacteria</taxon>
        <taxon>Bacillati</taxon>
        <taxon>Actinomycetota</taxon>
        <taxon>Actinomycetes</taxon>
        <taxon>Micromonosporales</taxon>
        <taxon>Micromonosporaceae</taxon>
        <taxon>Rhizocola</taxon>
    </lineage>
</organism>
<evidence type="ECO:0000313" key="4">
    <source>
        <dbReference type="Proteomes" id="UP000612899"/>
    </source>
</evidence>
<evidence type="ECO:0000256" key="2">
    <source>
        <dbReference type="SAM" id="SignalP"/>
    </source>
</evidence>
<feature type="transmembrane region" description="Helical" evidence="1">
    <location>
        <begin position="608"/>
        <end position="632"/>
    </location>
</feature>
<dbReference type="Proteomes" id="UP000612899">
    <property type="component" value="Unassembled WGS sequence"/>
</dbReference>
<dbReference type="EMBL" id="BONY01000147">
    <property type="protein sequence ID" value="GIH11609.1"/>
    <property type="molecule type" value="Genomic_DNA"/>
</dbReference>
<feature type="transmembrane region" description="Helical" evidence="1">
    <location>
        <begin position="506"/>
        <end position="525"/>
    </location>
</feature>
<evidence type="ECO:0000313" key="3">
    <source>
        <dbReference type="EMBL" id="GIH11609.1"/>
    </source>
</evidence>
<keyword evidence="4" id="KW-1185">Reference proteome</keyword>
<reference evidence="3" key="1">
    <citation type="submission" date="2021-01" db="EMBL/GenBank/DDBJ databases">
        <title>Whole genome shotgun sequence of Rhizocola hellebori NBRC 109834.</title>
        <authorList>
            <person name="Komaki H."/>
            <person name="Tamura T."/>
        </authorList>
    </citation>
    <scope>NUCLEOTIDE SEQUENCE</scope>
    <source>
        <strain evidence="3">NBRC 109834</strain>
    </source>
</reference>
<proteinExistence type="predicted"/>
<keyword evidence="1" id="KW-0812">Transmembrane</keyword>
<feature type="transmembrane region" description="Helical" evidence="1">
    <location>
        <begin position="433"/>
        <end position="453"/>
    </location>
</feature>
<feature type="signal peptide" evidence="2">
    <location>
        <begin position="1"/>
        <end position="27"/>
    </location>
</feature>
<feature type="chain" id="PRO_5035303130" evidence="2">
    <location>
        <begin position="28"/>
        <end position="716"/>
    </location>
</feature>
<dbReference type="AlphaFoldDB" id="A0A8J3QI94"/>
<keyword evidence="1" id="KW-0472">Membrane</keyword>
<feature type="transmembrane region" description="Helical" evidence="1">
    <location>
        <begin position="644"/>
        <end position="666"/>
    </location>
</feature>
<feature type="transmembrane region" description="Helical" evidence="1">
    <location>
        <begin position="473"/>
        <end position="494"/>
    </location>
</feature>
<dbReference type="RefSeq" id="WP_203915332.1">
    <property type="nucleotide sequence ID" value="NZ_BONY01000147.1"/>
</dbReference>
<comment type="caution">
    <text evidence="3">The sequence shown here is derived from an EMBL/GenBank/DDBJ whole genome shotgun (WGS) entry which is preliminary data.</text>
</comment>
<feature type="transmembrane region" description="Helical" evidence="1">
    <location>
        <begin position="557"/>
        <end position="574"/>
    </location>
</feature>